<evidence type="ECO:0000256" key="6">
    <source>
        <dbReference type="SAM" id="Phobius"/>
    </source>
</evidence>
<dbReference type="Gene3D" id="1.20.1250.20">
    <property type="entry name" value="MFS general substrate transporter like domains"/>
    <property type="match status" value="1"/>
</dbReference>
<organism evidence="8 9">
    <name type="scientific">Musicola paradisiaca (strain Ech703)</name>
    <name type="common">Dickeya paradisiaca</name>
    <name type="synonym">Dickeya dadantii</name>
    <dbReference type="NCBI Taxonomy" id="579405"/>
    <lineage>
        <taxon>Bacteria</taxon>
        <taxon>Pseudomonadati</taxon>
        <taxon>Pseudomonadota</taxon>
        <taxon>Gammaproteobacteria</taxon>
        <taxon>Enterobacterales</taxon>
        <taxon>Pectobacteriaceae</taxon>
        <taxon>Musicola</taxon>
    </lineage>
</organism>
<feature type="transmembrane region" description="Helical" evidence="6">
    <location>
        <begin position="338"/>
        <end position="356"/>
    </location>
</feature>
<dbReference type="GO" id="GO:0022857">
    <property type="term" value="F:transmembrane transporter activity"/>
    <property type="evidence" value="ECO:0007669"/>
    <property type="project" value="InterPro"/>
</dbReference>
<feature type="transmembrane region" description="Helical" evidence="6">
    <location>
        <begin position="362"/>
        <end position="379"/>
    </location>
</feature>
<feature type="transmembrane region" description="Helical" evidence="6">
    <location>
        <begin position="84"/>
        <end position="103"/>
    </location>
</feature>
<feature type="transmembrane region" description="Helical" evidence="6">
    <location>
        <begin position="409"/>
        <end position="431"/>
    </location>
</feature>
<dbReference type="Gene3D" id="1.20.1720.10">
    <property type="entry name" value="Multidrug resistance protein D"/>
    <property type="match status" value="1"/>
</dbReference>
<feature type="transmembrane region" description="Helical" evidence="6">
    <location>
        <begin position="309"/>
        <end position="326"/>
    </location>
</feature>
<proteinExistence type="predicted"/>
<dbReference type="PANTHER" id="PTHR42718:SF9">
    <property type="entry name" value="MAJOR FACILITATOR SUPERFAMILY MULTIDRUG TRANSPORTER MFSC"/>
    <property type="match status" value="1"/>
</dbReference>
<dbReference type="SUPFAM" id="SSF103473">
    <property type="entry name" value="MFS general substrate transporter"/>
    <property type="match status" value="1"/>
</dbReference>
<feature type="transmembrane region" description="Helical" evidence="6">
    <location>
        <begin position="451"/>
        <end position="469"/>
    </location>
</feature>
<dbReference type="Proteomes" id="UP000002734">
    <property type="component" value="Chromosome"/>
</dbReference>
<dbReference type="GO" id="GO:0016020">
    <property type="term" value="C:membrane"/>
    <property type="evidence" value="ECO:0007669"/>
    <property type="project" value="UniProtKB-SubCell"/>
</dbReference>
<dbReference type="EMBL" id="CP001654">
    <property type="protein sequence ID" value="ACS85120.1"/>
    <property type="molecule type" value="Genomic_DNA"/>
</dbReference>
<feature type="transmembrane region" description="Helical" evidence="6">
    <location>
        <begin position="274"/>
        <end position="297"/>
    </location>
</feature>
<dbReference type="PRINTS" id="PR01036">
    <property type="entry name" value="TCRTETB"/>
</dbReference>
<comment type="subcellular location">
    <subcellularLocation>
        <location evidence="1">Membrane</location>
        <topology evidence="1">Multi-pass membrane protein</topology>
    </subcellularLocation>
</comment>
<sequence length="474" mass="48847">MMPLTASSRAAPQTGGGAFISLSLSSLLSSLGTSVANIALPEFMLAFQAPLAQVQWVVIAYLLALTATVIGVGRLGDMFGRRRWLSTGIVWFTLASLGCGLAPNLAMLIAARIAQGLGAAIMMAMTLALVGETVDKASLGRAIGQLGAMSAVGTALGPTLGGVLLAYAGWPSLFLINVPLGLLALWLAARRLPVAAMSPDAQTTGFDLAGTLWLVGTLVAYALAMTPDVDVMGATRPWLLSAAIVGLFGFIRVETHTANPLIQPGMLRSAVMGGGLATSLLVAVVMMTTLVVGPFYLRHALRLDATQTGLVMSAGPLTAALTGAVAGRWVDRAGTMRMTMLGLMLIILGCGTLSVMPYSAGIIGYVLPLLSLTAGYALFQTANNTSLMKNVDATQRGLVSGMVNLSRNLGLITGAAVMGALFAQASSVDLASTLDMTARAEAVSGGMRTTFQTAAALVLMAVPIAWFSVRRRSG</sequence>
<evidence type="ECO:0000259" key="7">
    <source>
        <dbReference type="PROSITE" id="PS50850"/>
    </source>
</evidence>
<keyword evidence="3 6" id="KW-0812">Transmembrane</keyword>
<feature type="transmembrane region" description="Helical" evidence="6">
    <location>
        <begin position="52"/>
        <end position="72"/>
    </location>
</feature>
<feature type="transmembrane region" description="Helical" evidence="6">
    <location>
        <begin position="142"/>
        <end position="167"/>
    </location>
</feature>
<accession>C6CDK3</accession>
<protein>
    <submittedName>
        <fullName evidence="8">Major facilitator superfamily MFS_1</fullName>
    </submittedName>
</protein>
<reference evidence="8" key="1">
    <citation type="submission" date="2009-06" db="EMBL/GenBank/DDBJ databases">
        <title>Complete sequence of Dickeya dadantii Ech703.</title>
        <authorList>
            <consortium name="US DOE Joint Genome Institute"/>
            <person name="Lucas S."/>
            <person name="Copeland A."/>
            <person name="Lapidus A."/>
            <person name="Glavina del Rio T."/>
            <person name="Dalin E."/>
            <person name="Tice H."/>
            <person name="Bruce D."/>
            <person name="Goodwin L."/>
            <person name="Pitluck S."/>
            <person name="Chertkov O."/>
            <person name="Brettin T."/>
            <person name="Detter J.C."/>
            <person name="Han C."/>
            <person name="Larimer F."/>
            <person name="Land M."/>
            <person name="Hauser L."/>
            <person name="Kyrpides N."/>
            <person name="Mikhailova N."/>
            <person name="Balakrishnan V."/>
            <person name="Glasner J."/>
            <person name="Perna N.T."/>
        </authorList>
    </citation>
    <scope>NUCLEOTIDE SEQUENCE [LARGE SCALE GENOMIC DNA]</scope>
    <source>
        <strain evidence="8">Ech703</strain>
    </source>
</reference>
<feature type="transmembrane region" description="Helical" evidence="6">
    <location>
        <begin position="109"/>
        <end position="130"/>
    </location>
</feature>
<dbReference type="Pfam" id="PF07690">
    <property type="entry name" value="MFS_1"/>
    <property type="match status" value="1"/>
</dbReference>
<dbReference type="RefSeq" id="WP_012764937.1">
    <property type="nucleotide sequence ID" value="NC_012880.1"/>
</dbReference>
<dbReference type="HOGENOM" id="CLU_000960_28_3_6"/>
<dbReference type="STRING" id="579405.Dd703_1318"/>
<gene>
    <name evidence="8" type="ordered locus">Dd703_1318</name>
</gene>
<evidence type="ECO:0000256" key="3">
    <source>
        <dbReference type="ARBA" id="ARBA00022692"/>
    </source>
</evidence>
<dbReference type="InterPro" id="IPR011701">
    <property type="entry name" value="MFS"/>
</dbReference>
<evidence type="ECO:0000256" key="4">
    <source>
        <dbReference type="ARBA" id="ARBA00022989"/>
    </source>
</evidence>
<evidence type="ECO:0000256" key="2">
    <source>
        <dbReference type="ARBA" id="ARBA00022448"/>
    </source>
</evidence>
<dbReference type="KEGG" id="dda:Dd703_1318"/>
<feature type="transmembrane region" description="Helical" evidence="6">
    <location>
        <begin position="204"/>
        <end position="224"/>
    </location>
</feature>
<evidence type="ECO:0000256" key="5">
    <source>
        <dbReference type="ARBA" id="ARBA00023136"/>
    </source>
</evidence>
<dbReference type="AlphaFoldDB" id="C6CDK3"/>
<keyword evidence="2" id="KW-0813">Transport</keyword>
<keyword evidence="9" id="KW-1185">Reference proteome</keyword>
<dbReference type="CDD" id="cd17321">
    <property type="entry name" value="MFS_MMR_MDR_like"/>
    <property type="match status" value="1"/>
</dbReference>
<name>C6CDK3_MUSP7</name>
<dbReference type="InterPro" id="IPR020846">
    <property type="entry name" value="MFS_dom"/>
</dbReference>
<keyword evidence="5 6" id="KW-0472">Membrane</keyword>
<dbReference type="InterPro" id="IPR036259">
    <property type="entry name" value="MFS_trans_sf"/>
</dbReference>
<evidence type="ECO:0000256" key="1">
    <source>
        <dbReference type="ARBA" id="ARBA00004141"/>
    </source>
</evidence>
<feature type="transmembrane region" description="Helical" evidence="6">
    <location>
        <begin position="173"/>
        <end position="192"/>
    </location>
</feature>
<dbReference type="PROSITE" id="PS50850">
    <property type="entry name" value="MFS"/>
    <property type="match status" value="1"/>
</dbReference>
<evidence type="ECO:0000313" key="8">
    <source>
        <dbReference type="EMBL" id="ACS85120.1"/>
    </source>
</evidence>
<keyword evidence="4 6" id="KW-1133">Transmembrane helix</keyword>
<feature type="transmembrane region" description="Helical" evidence="6">
    <location>
        <begin position="236"/>
        <end position="253"/>
    </location>
</feature>
<feature type="domain" description="Major facilitator superfamily (MFS) profile" evidence="7">
    <location>
        <begin position="18"/>
        <end position="473"/>
    </location>
</feature>
<dbReference type="eggNOG" id="COG2814">
    <property type="taxonomic scope" value="Bacteria"/>
</dbReference>
<evidence type="ECO:0000313" key="9">
    <source>
        <dbReference type="Proteomes" id="UP000002734"/>
    </source>
</evidence>
<dbReference type="PANTHER" id="PTHR42718">
    <property type="entry name" value="MAJOR FACILITATOR SUPERFAMILY MULTIDRUG TRANSPORTER MFSC"/>
    <property type="match status" value="1"/>
</dbReference>